<proteinExistence type="predicted"/>
<evidence type="ECO:0000256" key="3">
    <source>
        <dbReference type="ARBA" id="ARBA00023239"/>
    </source>
</evidence>
<dbReference type="SUPFAM" id="SSF53686">
    <property type="entry name" value="Tryptophan synthase beta subunit-like PLP-dependent enzymes"/>
    <property type="match status" value="1"/>
</dbReference>
<dbReference type="InterPro" id="IPR001926">
    <property type="entry name" value="TrpB-like_PALP"/>
</dbReference>
<gene>
    <name evidence="5" type="ORF">HBH25_02185</name>
</gene>
<keyword evidence="6" id="KW-1185">Reference proteome</keyword>
<comment type="caution">
    <text evidence="5">The sequence shown here is derived from an EMBL/GenBank/DDBJ whole genome shotgun (WGS) entry which is preliminary data.</text>
</comment>
<evidence type="ECO:0000256" key="2">
    <source>
        <dbReference type="ARBA" id="ARBA00022898"/>
    </source>
</evidence>
<evidence type="ECO:0000313" key="6">
    <source>
        <dbReference type="Proteomes" id="UP000746535"/>
    </source>
</evidence>
<dbReference type="CDD" id="cd01562">
    <property type="entry name" value="Thr-dehyd"/>
    <property type="match status" value="1"/>
</dbReference>
<dbReference type="Proteomes" id="UP000746535">
    <property type="component" value="Unassembled WGS sequence"/>
</dbReference>
<sequence>MTQTTRGTDALLETLYAGIIEAHATIRPAVAVTPLAYSERFSAATGCQVYLKCEHQQHTGSFKYRGAYNKLRLLSREDRARGVVAATSGNHGQAVALAARLAQVSATVYTSAGTSPYKLEAMRALGATVVTVPGESLEAELEAVRQAALQGRPYISPYNDMDVIAGQGTVGVEIHEQQPQVDAVFAAIGGGGLVSGIGTVLSRLNPNAQIIGCWPEQSAAMYHSLKAGHIYPVPQGDTLASGSAGNIYPGAITFDLCQRLLSRSVLVTEEEIRWAMKAVAVDEHWIIEGAAGVSLAGALKVARTMPGKRLVVVLCGRNVDWPVFLKAVS</sequence>
<reference evidence="5 6" key="1">
    <citation type="submission" date="2020-03" db="EMBL/GenBank/DDBJ databases">
        <authorList>
            <person name="Wang L."/>
            <person name="He N."/>
            <person name="Li Y."/>
            <person name="Fang Y."/>
            <person name="Zhang F."/>
        </authorList>
    </citation>
    <scope>NUCLEOTIDE SEQUENCE [LARGE SCALE GENOMIC DNA]</scope>
    <source>
        <strain evidence="6">hsmgli-8</strain>
    </source>
</reference>
<keyword evidence="3" id="KW-0456">Lyase</keyword>
<organism evidence="5 6">
    <name type="scientific">Pseudomonas quercus</name>
    <dbReference type="NCBI Taxonomy" id="2722792"/>
    <lineage>
        <taxon>Bacteria</taxon>
        <taxon>Pseudomonadati</taxon>
        <taxon>Pseudomonadota</taxon>
        <taxon>Gammaproteobacteria</taxon>
        <taxon>Pseudomonadales</taxon>
        <taxon>Pseudomonadaceae</taxon>
        <taxon>Pseudomonas</taxon>
    </lineage>
</organism>
<dbReference type="InterPro" id="IPR036052">
    <property type="entry name" value="TrpB-like_PALP_sf"/>
</dbReference>
<dbReference type="RefSeq" id="WP_168081036.1">
    <property type="nucleotide sequence ID" value="NZ_JAAVJI010000001.1"/>
</dbReference>
<protein>
    <submittedName>
        <fullName evidence="5">Threonine/serine dehydratase</fullName>
    </submittedName>
</protein>
<evidence type="ECO:0000313" key="5">
    <source>
        <dbReference type="EMBL" id="NJO99674.1"/>
    </source>
</evidence>
<dbReference type="InterPro" id="IPR050147">
    <property type="entry name" value="Ser/Thr_Dehydratase"/>
</dbReference>
<name>A0ABX0Y8Q7_9PSED</name>
<evidence type="ECO:0000256" key="1">
    <source>
        <dbReference type="ARBA" id="ARBA00001933"/>
    </source>
</evidence>
<accession>A0ABX0Y8Q7</accession>
<dbReference type="EMBL" id="JAAVJI010000001">
    <property type="protein sequence ID" value="NJO99674.1"/>
    <property type="molecule type" value="Genomic_DNA"/>
</dbReference>
<feature type="domain" description="Tryptophan synthase beta chain-like PALP" evidence="4">
    <location>
        <begin position="26"/>
        <end position="316"/>
    </location>
</feature>
<dbReference type="NCBIfam" id="NF005292">
    <property type="entry name" value="PRK06815.1"/>
    <property type="match status" value="1"/>
</dbReference>
<evidence type="ECO:0000259" key="4">
    <source>
        <dbReference type="Pfam" id="PF00291"/>
    </source>
</evidence>
<dbReference type="PANTHER" id="PTHR48078">
    <property type="entry name" value="THREONINE DEHYDRATASE, MITOCHONDRIAL-RELATED"/>
    <property type="match status" value="1"/>
</dbReference>
<dbReference type="PANTHER" id="PTHR48078:SF6">
    <property type="entry name" value="L-THREONINE DEHYDRATASE CATABOLIC TDCB"/>
    <property type="match status" value="1"/>
</dbReference>
<keyword evidence="2" id="KW-0663">Pyridoxal phosphate</keyword>
<dbReference type="Pfam" id="PF00291">
    <property type="entry name" value="PALP"/>
    <property type="match status" value="1"/>
</dbReference>
<comment type="cofactor">
    <cofactor evidence="1">
        <name>pyridoxal 5'-phosphate</name>
        <dbReference type="ChEBI" id="CHEBI:597326"/>
    </cofactor>
</comment>
<dbReference type="Gene3D" id="3.40.50.1100">
    <property type="match status" value="2"/>
</dbReference>